<dbReference type="Proteomes" id="UP000281332">
    <property type="component" value="Unassembled WGS sequence"/>
</dbReference>
<dbReference type="PROSITE" id="PS50883">
    <property type="entry name" value="EAL"/>
    <property type="match status" value="1"/>
</dbReference>
<organism evidence="2 3">
    <name type="scientific">Candidatus Pantoea deserta</name>
    <dbReference type="NCBI Taxonomy" id="1869313"/>
    <lineage>
        <taxon>Bacteria</taxon>
        <taxon>Pseudomonadati</taxon>
        <taxon>Pseudomonadota</taxon>
        <taxon>Gammaproteobacteria</taxon>
        <taxon>Enterobacterales</taxon>
        <taxon>Erwiniaceae</taxon>
        <taxon>Pantoea</taxon>
    </lineage>
</organism>
<dbReference type="SUPFAM" id="SSF141868">
    <property type="entry name" value="EAL domain-like"/>
    <property type="match status" value="1"/>
</dbReference>
<evidence type="ECO:0000259" key="1">
    <source>
        <dbReference type="PROSITE" id="PS50883"/>
    </source>
</evidence>
<protein>
    <submittedName>
        <fullName evidence="2">EAL domain-containing protein</fullName>
    </submittedName>
</protein>
<gene>
    <name evidence="2" type="ORF">BBB56_14385</name>
</gene>
<dbReference type="PANTHER" id="PTHR33121">
    <property type="entry name" value="CYCLIC DI-GMP PHOSPHODIESTERASE PDEF"/>
    <property type="match status" value="1"/>
</dbReference>
<dbReference type="Gene3D" id="3.20.20.450">
    <property type="entry name" value="EAL domain"/>
    <property type="match status" value="1"/>
</dbReference>
<dbReference type="PANTHER" id="PTHR33121:SF78">
    <property type="entry name" value="CYCLIC DI-GMP PHOSPHODIESTERASE PDEH"/>
    <property type="match status" value="1"/>
</dbReference>
<evidence type="ECO:0000313" key="3">
    <source>
        <dbReference type="Proteomes" id="UP000281332"/>
    </source>
</evidence>
<dbReference type="GO" id="GO:0071111">
    <property type="term" value="F:cyclic-guanylate-specific phosphodiesterase activity"/>
    <property type="evidence" value="ECO:0007669"/>
    <property type="project" value="InterPro"/>
</dbReference>
<dbReference type="OrthoDB" id="6614383at2"/>
<dbReference type="Pfam" id="PF00563">
    <property type="entry name" value="EAL"/>
    <property type="match status" value="1"/>
</dbReference>
<feature type="domain" description="EAL" evidence="1">
    <location>
        <begin position="1"/>
        <end position="240"/>
    </location>
</feature>
<dbReference type="InterPro" id="IPR050706">
    <property type="entry name" value="Cyclic-di-GMP_PDE-like"/>
</dbReference>
<dbReference type="AlphaFoldDB" id="A0A3N4P5A7"/>
<dbReference type="InterPro" id="IPR001633">
    <property type="entry name" value="EAL_dom"/>
</dbReference>
<dbReference type="EMBL" id="RMVG01000011">
    <property type="protein sequence ID" value="RPD98899.1"/>
    <property type="molecule type" value="Genomic_DNA"/>
</dbReference>
<dbReference type="InterPro" id="IPR035919">
    <property type="entry name" value="EAL_sf"/>
</dbReference>
<name>A0A3N4P5A7_9GAMM</name>
<reference evidence="2 3" key="1">
    <citation type="submission" date="2018-11" db="EMBL/GenBank/DDBJ databases">
        <title>Whole genome sequencing of Pantoea sp. RIT388.</title>
        <authorList>
            <person name="Gan H.M."/>
            <person name="Hudson A.O."/>
        </authorList>
    </citation>
    <scope>NUCLEOTIDE SEQUENCE [LARGE SCALE GENOMIC DNA]</scope>
    <source>
        <strain evidence="2 3">RIT388</strain>
    </source>
</reference>
<proteinExistence type="predicted"/>
<comment type="caution">
    <text evidence="2">The sequence shown here is derived from an EMBL/GenBank/DDBJ whole genome shotgun (WGS) entry which is preliminary data.</text>
</comment>
<dbReference type="SMART" id="SM00052">
    <property type="entry name" value="EAL"/>
    <property type="match status" value="1"/>
</dbReference>
<dbReference type="RefSeq" id="WP_123801618.1">
    <property type="nucleotide sequence ID" value="NZ_RMVG01000011.1"/>
</dbReference>
<accession>A0A3N4P5A7</accession>
<sequence>MGRQLNFHQRYVLLLEPIQAPSGETIAWELLTRFTHRDGTVRQLPANDPHQPFIGMLAAEKWQLFLLQLEQIAALYQNGFSCITSLNIDSDIIHGILKNETVQQKLDRLPFLRLEISAFFTERYHARDRLLLQNLAAMTPALLWLDDFGAGSSTLSMLNSGIFEYVKTDKTFFQKYGEAYLFDTLLNHLNELCHGVIVQGVDTPIQRAALAGKKITGMQGDQWHRCNLSDFTESLIISHSAKPLKTQRDTATHYRHFL</sequence>
<keyword evidence="3" id="KW-1185">Reference proteome</keyword>
<evidence type="ECO:0000313" key="2">
    <source>
        <dbReference type="EMBL" id="RPD98899.1"/>
    </source>
</evidence>